<protein>
    <submittedName>
        <fullName evidence="2">Unannotated protein</fullName>
    </submittedName>
</protein>
<dbReference type="PANTHER" id="PTHR47495:SF2">
    <property type="entry name" value="ALDEHYDE DEHYDROGENASE"/>
    <property type="match status" value="1"/>
</dbReference>
<dbReference type="InterPro" id="IPR012368">
    <property type="entry name" value="OxRdtase_Mopterin-bd_su_IorB"/>
</dbReference>
<sequence>MTDTIDMTDNATTPGLFSSVTRRRFLGGAAGTVLVFSLEASASGMMARAVAATKAPTAGAVTGWISVNTDNSVTISFGGAEMGQGIMTGLAQAAAEELMVSWAQVNSAPTPAAQSYITGGSWGIRGNYSKMRAAGATAREMLLTAAANQWSVSRGSVTVADGVITNTTTSATLTYAQVASAAALLTPPTNAPLTDPSQFRIIGKTVNRLDLAGKVNGSAVFGIDVIVPGMVFAAIKNAPVPGGTVSKMPLAPTGTLAVVNLSTAVAVVATNTWAAMNAAANLSVTWTTPANASQMTSSTIATQATSLMATGTPGSPLAESAGNAATSYASSTTKVEATYSLPYLAHVCMEVPNCTVSVTPTSAEVWVPTQAASWVVNTVTSITGLPASAVTVHPTLLGGGLGRKIEQDYVAQAVKVAKAIGKPVKLTWSREEDFGHDQYRPMGLVRVRLGLDAGGSLNSYATRVVAPSPVFQRGWMGPLGNDNVEGATELVYSDAIANRLVEYVRHPAPVPTGFWRSVGDSINCFAVESAIDEAAKAIGQDPLAFRQRMLANNPRALAALNSVAATIGWSTPPAAGRARGLAISNGFGSIVALAFEVSQPVLGTMTINRIACAIDCGMAVNPGQVVSQLEGGIIQGISSALWGQTTFSSGRASSRNFSNTRLLRMRETPPITVDVIQSGAPIGGVGETGVPLVAPALANAWAALTGTRVRTLPMFPSAGTMSG</sequence>
<dbReference type="GO" id="GO:0016491">
    <property type="term" value="F:oxidoreductase activity"/>
    <property type="evidence" value="ECO:0007669"/>
    <property type="project" value="InterPro"/>
</dbReference>
<dbReference type="InterPro" id="IPR052516">
    <property type="entry name" value="N-heterocyclic_Hydroxylase"/>
</dbReference>
<dbReference type="SMART" id="SM01008">
    <property type="entry name" value="Ald_Xan_dh_C"/>
    <property type="match status" value="1"/>
</dbReference>
<evidence type="ECO:0000313" key="2">
    <source>
        <dbReference type="EMBL" id="CAB4938724.1"/>
    </source>
</evidence>
<gene>
    <name evidence="2" type="ORF">UFOPK3773_00715</name>
</gene>
<dbReference type="InterPro" id="IPR046867">
    <property type="entry name" value="AldOxase/xan_DH_MoCoBD2"/>
</dbReference>
<name>A0A6J7J824_9ZZZZ</name>
<dbReference type="Pfam" id="PF20256">
    <property type="entry name" value="MoCoBD_2"/>
    <property type="match status" value="2"/>
</dbReference>
<dbReference type="SUPFAM" id="SSF56003">
    <property type="entry name" value="Molybdenum cofactor-binding domain"/>
    <property type="match status" value="2"/>
</dbReference>
<organism evidence="2">
    <name type="scientific">freshwater metagenome</name>
    <dbReference type="NCBI Taxonomy" id="449393"/>
    <lineage>
        <taxon>unclassified sequences</taxon>
        <taxon>metagenomes</taxon>
        <taxon>ecological metagenomes</taxon>
    </lineage>
</organism>
<accession>A0A6J7J824</accession>
<dbReference type="EMBL" id="CAFBNF010000057">
    <property type="protein sequence ID" value="CAB4938724.1"/>
    <property type="molecule type" value="Genomic_DNA"/>
</dbReference>
<dbReference type="Pfam" id="PF02738">
    <property type="entry name" value="MoCoBD_1"/>
    <property type="match status" value="1"/>
</dbReference>
<dbReference type="Gene3D" id="3.90.1170.50">
    <property type="entry name" value="Aldehyde oxidase/xanthine dehydrogenase, a/b hammerhead"/>
    <property type="match status" value="1"/>
</dbReference>
<dbReference type="InterPro" id="IPR000674">
    <property type="entry name" value="Ald_Oxase/Xan_DH_a/b"/>
</dbReference>
<dbReference type="InterPro" id="IPR008274">
    <property type="entry name" value="AldOxase/xan_DH_MoCoBD1"/>
</dbReference>
<feature type="domain" description="Aldehyde oxidase/xanthine dehydrogenase a/b hammerhead" evidence="1">
    <location>
        <begin position="216"/>
        <end position="290"/>
    </location>
</feature>
<dbReference type="PANTHER" id="PTHR47495">
    <property type="entry name" value="ALDEHYDE DEHYDROGENASE"/>
    <property type="match status" value="1"/>
</dbReference>
<dbReference type="InterPro" id="IPR037165">
    <property type="entry name" value="AldOxase/xan_DH_Mopterin-bd_sf"/>
</dbReference>
<dbReference type="AlphaFoldDB" id="A0A6J7J824"/>
<dbReference type="InterPro" id="IPR006311">
    <property type="entry name" value="TAT_signal"/>
</dbReference>
<dbReference type="PIRSF" id="PIRSF036389">
    <property type="entry name" value="IOR_B"/>
    <property type="match status" value="1"/>
</dbReference>
<dbReference type="PROSITE" id="PS51318">
    <property type="entry name" value="TAT"/>
    <property type="match status" value="1"/>
</dbReference>
<proteinExistence type="predicted"/>
<reference evidence="2" key="1">
    <citation type="submission" date="2020-05" db="EMBL/GenBank/DDBJ databases">
        <authorList>
            <person name="Chiriac C."/>
            <person name="Salcher M."/>
            <person name="Ghai R."/>
            <person name="Kavagutti S V."/>
        </authorList>
    </citation>
    <scope>NUCLEOTIDE SEQUENCE</scope>
</reference>
<evidence type="ECO:0000259" key="1">
    <source>
        <dbReference type="SMART" id="SM01008"/>
    </source>
</evidence>
<dbReference type="Gene3D" id="3.30.365.10">
    <property type="entry name" value="Aldehyde oxidase/xanthine dehydrogenase, molybdopterin binding domain"/>
    <property type="match status" value="4"/>
</dbReference>